<evidence type="ECO:0000256" key="5">
    <source>
        <dbReference type="ARBA" id="ARBA00022741"/>
    </source>
</evidence>
<evidence type="ECO:0000256" key="3">
    <source>
        <dbReference type="ARBA" id="ARBA00022571"/>
    </source>
</evidence>
<reference evidence="11" key="1">
    <citation type="submission" date="2016-03" db="EMBL/GenBank/DDBJ databases">
        <authorList>
            <person name="Borrel G."/>
            <person name="Mccann A."/>
            <person name="O'Toole P.W."/>
        </authorList>
    </citation>
    <scope>NUCLEOTIDE SEQUENCE</scope>
    <source>
        <strain evidence="11">183</strain>
    </source>
</reference>
<comment type="similarity">
    <text evidence="2 9">Belongs to the CarA family.</text>
</comment>
<dbReference type="InterPro" id="IPR017926">
    <property type="entry name" value="GATASE"/>
</dbReference>
<evidence type="ECO:0000313" key="11">
    <source>
        <dbReference type="EMBL" id="TQS82061.1"/>
    </source>
</evidence>
<dbReference type="InterPro" id="IPR035686">
    <property type="entry name" value="CPSase_GATase1"/>
</dbReference>
<feature type="binding site" evidence="9">
    <location>
        <position position="46"/>
    </location>
    <ligand>
        <name>L-glutamine</name>
        <dbReference type="ChEBI" id="CHEBI:58359"/>
    </ligand>
</feature>
<feature type="active site" description="Nucleophile" evidence="9">
    <location>
        <position position="251"/>
    </location>
</feature>
<dbReference type="SUPFAM" id="SSF52317">
    <property type="entry name" value="Class I glutamine amidotransferase-like"/>
    <property type="match status" value="1"/>
</dbReference>
<comment type="caution">
    <text evidence="11">The sequence shown here is derived from an EMBL/GenBank/DDBJ whole genome shotgun (WGS) entry which is preliminary data.</text>
</comment>
<dbReference type="Proteomes" id="UP000752814">
    <property type="component" value="Unassembled WGS sequence"/>
</dbReference>
<dbReference type="HAMAP" id="MF_01209">
    <property type="entry name" value="CPSase_S_chain"/>
    <property type="match status" value="1"/>
</dbReference>
<dbReference type="CDD" id="cd01744">
    <property type="entry name" value="GATase1_CPSase"/>
    <property type="match status" value="1"/>
</dbReference>
<feature type="active site" evidence="9">
    <location>
        <position position="336"/>
    </location>
</feature>
<dbReference type="Pfam" id="PF00117">
    <property type="entry name" value="GATase"/>
    <property type="match status" value="1"/>
</dbReference>
<feature type="active site" evidence="9">
    <location>
        <position position="334"/>
    </location>
</feature>
<feature type="region of interest" description="CPSase" evidence="9">
    <location>
        <begin position="1"/>
        <end position="173"/>
    </location>
</feature>
<evidence type="ECO:0000313" key="12">
    <source>
        <dbReference type="Proteomes" id="UP000752814"/>
    </source>
</evidence>
<feature type="binding site" evidence="9">
    <location>
        <position position="294"/>
    </location>
    <ligand>
        <name>L-glutamine</name>
        <dbReference type="ChEBI" id="CHEBI:58359"/>
    </ligand>
</feature>
<dbReference type="InterPro" id="IPR050472">
    <property type="entry name" value="Anth_synth/Amidotransfase"/>
</dbReference>
<dbReference type="GO" id="GO:0006541">
    <property type="term" value="P:glutamine metabolic process"/>
    <property type="evidence" value="ECO:0007669"/>
    <property type="project" value="InterPro"/>
</dbReference>
<evidence type="ECO:0000256" key="6">
    <source>
        <dbReference type="ARBA" id="ARBA00022840"/>
    </source>
</evidence>
<protein>
    <recommendedName>
        <fullName evidence="9">Carbamoyl phosphate synthase small chain</fullName>
        <ecNumber evidence="9">6.3.5.5</ecNumber>
    </recommendedName>
    <alternativeName>
        <fullName evidence="9">Carbamoyl phosphate synthetase glutamine chain</fullName>
    </alternativeName>
</protein>
<dbReference type="PANTHER" id="PTHR43418">
    <property type="entry name" value="MULTIFUNCTIONAL TRYPTOPHAN BIOSYNTHESIS PROTEIN-RELATED"/>
    <property type="match status" value="1"/>
</dbReference>
<comment type="caution">
    <text evidence="9">Lacks conserved residue(s) required for the propagation of feature annotation.</text>
</comment>
<feature type="binding site" evidence="9">
    <location>
        <position position="291"/>
    </location>
    <ligand>
        <name>L-glutamine</name>
        <dbReference type="ChEBI" id="CHEBI:58359"/>
    </ligand>
</feature>
<dbReference type="GO" id="GO:0006526">
    <property type="term" value="P:L-arginine biosynthetic process"/>
    <property type="evidence" value="ECO:0007669"/>
    <property type="project" value="UniProtKB-UniRule"/>
</dbReference>
<dbReference type="PRINTS" id="PR00097">
    <property type="entry name" value="ANTSNTHASEII"/>
</dbReference>
<evidence type="ECO:0000256" key="4">
    <source>
        <dbReference type="ARBA" id="ARBA00022598"/>
    </source>
</evidence>
<dbReference type="AlphaFoldDB" id="A0A8J8PFH3"/>
<dbReference type="GO" id="GO:0044205">
    <property type="term" value="P:'de novo' UMP biosynthetic process"/>
    <property type="evidence" value="ECO:0007669"/>
    <property type="project" value="UniProtKB-UniRule"/>
</dbReference>
<feature type="binding site" evidence="9">
    <location>
        <position position="221"/>
    </location>
    <ligand>
        <name>L-glutamine</name>
        <dbReference type="ChEBI" id="CHEBI:58359"/>
    </ligand>
</feature>
<evidence type="ECO:0000256" key="2">
    <source>
        <dbReference type="ARBA" id="ARBA00007800"/>
    </source>
</evidence>
<evidence type="ECO:0000259" key="10">
    <source>
        <dbReference type="SMART" id="SM01097"/>
    </source>
</evidence>
<dbReference type="PRINTS" id="PR00099">
    <property type="entry name" value="CPSGATASE"/>
</dbReference>
<dbReference type="RefSeq" id="WP_400195521.1">
    <property type="nucleotide sequence ID" value="NZ_CAYAYE010000033.1"/>
</dbReference>
<keyword evidence="3 9" id="KW-0055">Arginine biosynthesis</keyword>
<dbReference type="NCBIfam" id="NF009475">
    <property type="entry name" value="PRK12838.1"/>
    <property type="match status" value="1"/>
</dbReference>
<comment type="pathway">
    <text evidence="1 9">Amino-acid biosynthesis; L-arginine biosynthesis; carbamoyl phosphate from bicarbonate: step 1/1.</text>
</comment>
<proteinExistence type="inferred from homology"/>
<comment type="function">
    <text evidence="9">Small subunit of the glutamine-dependent carbamoyl phosphate synthetase (CPSase). CPSase catalyzes the formation of carbamoyl phosphate from the ammonia moiety of glutamine, carbonate, and phosphate donated by ATP, constituting the first step of 2 biosynthetic pathways, one leading to arginine and/or urea and the other to pyrimidine nucleotides. The small subunit (glutamine amidotransferase) binds and cleaves glutamine to supply the large subunit with the substrate ammonia.</text>
</comment>
<dbReference type="NCBIfam" id="TIGR01368">
    <property type="entry name" value="CPSaseIIsmall"/>
    <property type="match status" value="1"/>
</dbReference>
<keyword evidence="9" id="KW-0028">Amino-acid biosynthesis</keyword>
<evidence type="ECO:0000256" key="7">
    <source>
        <dbReference type="ARBA" id="ARBA00022962"/>
    </source>
</evidence>
<evidence type="ECO:0000256" key="1">
    <source>
        <dbReference type="ARBA" id="ARBA00005077"/>
    </source>
</evidence>
<feature type="binding site" evidence="9">
    <location>
        <position position="293"/>
    </location>
    <ligand>
        <name>L-glutamine</name>
        <dbReference type="ChEBI" id="CHEBI:58359"/>
    </ligand>
</feature>
<name>A0A8J8PFH3_9ARCH</name>
<dbReference type="InterPro" id="IPR029062">
    <property type="entry name" value="Class_I_gatase-like"/>
</dbReference>
<gene>
    <name evidence="9" type="primary">carA</name>
    <name evidence="11" type="ORF">A3207_08095</name>
</gene>
<keyword evidence="4 9" id="KW-0436">Ligase</keyword>
<dbReference type="GO" id="GO:0004088">
    <property type="term" value="F:carbamoyl-phosphate synthase (glutamine-hydrolyzing) activity"/>
    <property type="evidence" value="ECO:0007669"/>
    <property type="project" value="UniProtKB-UniRule"/>
</dbReference>
<comment type="catalytic activity">
    <reaction evidence="9">
        <text>L-glutamine + H2O = L-glutamate + NH4(+)</text>
        <dbReference type="Rhea" id="RHEA:15889"/>
        <dbReference type="ChEBI" id="CHEBI:15377"/>
        <dbReference type="ChEBI" id="CHEBI:28938"/>
        <dbReference type="ChEBI" id="CHEBI:29985"/>
        <dbReference type="ChEBI" id="CHEBI:58359"/>
    </reaction>
</comment>
<dbReference type="SMART" id="SM01097">
    <property type="entry name" value="CPSase_sm_chain"/>
    <property type="match status" value="1"/>
</dbReference>
<comment type="pathway">
    <text evidence="9">Pyrimidine metabolism; UMP biosynthesis via de novo pathway; (S)-dihydroorotate from bicarbonate: step 1/3.</text>
</comment>
<sequence>MARCFLILENGTIAEGTGFGFEKTIFGEVVFNTGMSGYQESLTDPSYKGQILVMSHPLIGDYGINLRYSESDSVQVAGYAVREACKDPSKMYGGKSLDEYLKENKVPGISEIDTRSIILDIRSSGVLKGAITFDDDPEKLLDEVCKMPAYASKNWVGEVSTKEVVRYENKGAKKVAVIDCGVKNSILSELKKRFEVIMVPYNVDKSFFRNEDIDGVFLSNGPGDPAHPAIQESTIQTVKAIKEDYPIMGICYGTQLLARAFGGTTYKMKFGHRGSNQPIKHNGKVYITSQNHGYAVDEESLEGTGFVADHINVNDGTVEGITHKELPVFAVQYHPEAAAGPHDTMFLFDEFKKKLEESR</sequence>
<keyword evidence="5 9" id="KW-0547">Nucleotide-binding</keyword>
<dbReference type="PROSITE" id="PS51273">
    <property type="entry name" value="GATASE_TYPE_1"/>
    <property type="match status" value="1"/>
</dbReference>
<dbReference type="Gene3D" id="3.50.30.20">
    <property type="entry name" value="Carbamoyl-phosphate synthase small subunit, N-terminal domain"/>
    <property type="match status" value="1"/>
</dbReference>
<comment type="catalytic activity">
    <reaction evidence="8 9">
        <text>hydrogencarbonate + L-glutamine + 2 ATP + H2O = carbamoyl phosphate + L-glutamate + 2 ADP + phosphate + 2 H(+)</text>
        <dbReference type="Rhea" id="RHEA:18633"/>
        <dbReference type="ChEBI" id="CHEBI:15377"/>
        <dbReference type="ChEBI" id="CHEBI:15378"/>
        <dbReference type="ChEBI" id="CHEBI:17544"/>
        <dbReference type="ChEBI" id="CHEBI:29985"/>
        <dbReference type="ChEBI" id="CHEBI:30616"/>
        <dbReference type="ChEBI" id="CHEBI:43474"/>
        <dbReference type="ChEBI" id="CHEBI:58228"/>
        <dbReference type="ChEBI" id="CHEBI:58359"/>
        <dbReference type="ChEBI" id="CHEBI:456216"/>
        <dbReference type="EC" id="6.3.5.5"/>
    </reaction>
</comment>
<dbReference type="GO" id="GO:0005524">
    <property type="term" value="F:ATP binding"/>
    <property type="evidence" value="ECO:0007669"/>
    <property type="project" value="UniProtKB-UniRule"/>
</dbReference>
<evidence type="ECO:0000256" key="8">
    <source>
        <dbReference type="ARBA" id="ARBA00048816"/>
    </source>
</evidence>
<dbReference type="UniPathway" id="UPA00070">
    <property type="reaction ID" value="UER00115"/>
</dbReference>
<dbReference type="EMBL" id="LVVT01000018">
    <property type="protein sequence ID" value="TQS82061.1"/>
    <property type="molecule type" value="Genomic_DNA"/>
</dbReference>
<keyword evidence="7 9" id="KW-0315">Glutamine amidotransferase</keyword>
<dbReference type="Gene3D" id="3.40.50.880">
    <property type="match status" value="1"/>
</dbReference>
<feature type="domain" description="Carbamoyl-phosphate synthase small subunit N-terminal" evidence="10">
    <location>
        <begin position="2"/>
        <end position="132"/>
    </location>
</feature>
<dbReference type="InterPro" id="IPR006274">
    <property type="entry name" value="CarbamoylP_synth_ssu"/>
</dbReference>
<dbReference type="Pfam" id="PF00988">
    <property type="entry name" value="CPSase_sm_chain"/>
    <property type="match status" value="1"/>
</dbReference>
<feature type="binding site" evidence="9">
    <location>
        <position position="255"/>
    </location>
    <ligand>
        <name>L-glutamine</name>
        <dbReference type="ChEBI" id="CHEBI:58359"/>
    </ligand>
</feature>
<comment type="subunit">
    <text evidence="9">Composed of two chains; the small (or glutamine) chain promotes the hydrolysis of glutamine to ammonia, which is used by the large (or ammonia) chain to synthesize carbamoyl phosphate. Tetramer of heterodimers (alpha,beta)4.</text>
</comment>
<dbReference type="SUPFAM" id="SSF52021">
    <property type="entry name" value="Carbamoyl phosphate synthetase, small subunit N-terminal domain"/>
    <property type="match status" value="1"/>
</dbReference>
<organism evidence="11 12">
    <name type="scientific">Candidatus Methanomassiliicoccus intestinalis</name>
    <dbReference type="NCBI Taxonomy" id="1406512"/>
    <lineage>
        <taxon>Archaea</taxon>
        <taxon>Methanobacteriati</taxon>
        <taxon>Thermoplasmatota</taxon>
        <taxon>Thermoplasmata</taxon>
        <taxon>Methanomassiliicoccales</taxon>
        <taxon>Methanomassiliicoccaceae</taxon>
        <taxon>Methanomassiliicoccus</taxon>
    </lineage>
</organism>
<feature type="binding site" evidence="9">
    <location>
        <position position="223"/>
    </location>
    <ligand>
        <name>L-glutamine</name>
        <dbReference type="ChEBI" id="CHEBI:58359"/>
    </ligand>
</feature>
<keyword evidence="9" id="KW-0665">Pyrimidine biosynthesis</keyword>
<dbReference type="UniPathway" id="UPA00068">
    <property type="reaction ID" value="UER00171"/>
</dbReference>
<accession>A0A8J8PFH3</accession>
<dbReference type="InterPro" id="IPR002474">
    <property type="entry name" value="CarbamoylP_synth_ssu_N"/>
</dbReference>
<dbReference type="InterPro" id="IPR036480">
    <property type="entry name" value="CarbP_synth_ssu_N_sf"/>
</dbReference>
<dbReference type="PRINTS" id="PR00096">
    <property type="entry name" value="GATASE"/>
</dbReference>
<evidence type="ECO:0000256" key="9">
    <source>
        <dbReference type="HAMAP-Rule" id="MF_01209"/>
    </source>
</evidence>
<dbReference type="EC" id="6.3.5.5" evidence="9"/>
<dbReference type="PANTHER" id="PTHR43418:SF7">
    <property type="entry name" value="CARBAMOYL-PHOSPHATE SYNTHASE SMALL CHAIN"/>
    <property type="match status" value="1"/>
</dbReference>
<keyword evidence="6 9" id="KW-0067">ATP-binding</keyword>
<dbReference type="GO" id="GO:0006207">
    <property type="term" value="P:'de novo' pyrimidine nucleobase biosynthetic process"/>
    <property type="evidence" value="ECO:0007669"/>
    <property type="project" value="InterPro"/>
</dbReference>